<sequence length="877" mass="99237">MVQNSELKITGLFNALNVRAVKPVKQLEACKKLVELLINNQIDFIKQKGYQDLSAFEDSPIYKTFYEWSSTPLLDSSKLHEYALEKHQSWDEVACPDLIYGLSRLVSGLASNHSQVRSSFATCLTAVLRKIPHYIPLRVIMYAMFFKLGVSPLGPHETNNSHDWLLGRICLLVSCIRAKLFSEISNPSLLKALLSHILYECMPAKSYLSLGFANVFVDIILQVPFDFLKEPSFTDLLFATEIKTLDHFYVILASFSIFSKKNQAFPSQTVLIQACMDEAIYGSIGFHRDTPQIHPIFKYLISFLLSTSIDIFRSFWEKIILSDFILSKSHGKNFSALHITLHIMEDCCRLSSERASEVISICWGLKGKAQKHHNLLHRLFRETISFKESVLKAVATEILASIFLMAEKLPKDACRTFTLAMEQNRTFWTIQPSAASKLWKSLFTNLLITSSSSDDLSQLINGLLLDLDSEKIILNELNHKLKFIFGFLIQNKKSLEKSSLHSLIMELWNCILKVLSHNSIEVEAKYECFNRFKQLLSSVFLLSSMSHKSLEYCSSEKELLINIGLINSLNACLLKSFDSLSTIKLKKIHVPLTSSKLLSISLFNSCLKLLYYVSVALYPSRDHQQLFDMINDLASLLNNSESKKIDQLRIPLVDQLVDIVLASLSIEFSLLEGPIYVTIICWKENFAASSVDLLVQALTSPLDEIEDEYSDGENFDSDNYDDAVSEGLNSDDYTDQNVPVDNSSSPSIVSNSPFLTVLPVNSSFGGSECSDIPLESISDEQMEIFDASLKNISFLLRKNSNEKQLLKKSLAFYSRVFSILSFVLNYCSSEVFATFLETIPLIHAWLGSLSKFSKDTSIVEFKKRILSQIAKWKPKAK</sequence>
<dbReference type="AlphaFoldDB" id="A0A098VVP9"/>
<dbReference type="GO" id="GO:0006355">
    <property type="term" value="P:regulation of DNA-templated transcription"/>
    <property type="evidence" value="ECO:0007669"/>
    <property type="project" value="InterPro"/>
</dbReference>
<organism evidence="3 4">
    <name type="scientific">Mitosporidium daphniae</name>
    <dbReference type="NCBI Taxonomy" id="1485682"/>
    <lineage>
        <taxon>Eukaryota</taxon>
        <taxon>Fungi</taxon>
        <taxon>Fungi incertae sedis</taxon>
        <taxon>Microsporidia</taxon>
        <taxon>Mitosporidium</taxon>
    </lineage>
</organism>
<dbReference type="InterPro" id="IPR007015">
    <property type="entry name" value="DNA_pol_V/MYBBP1A"/>
</dbReference>
<comment type="caution">
    <text evidence="3">The sequence shown here is derived from an EMBL/GenBank/DDBJ whole genome shotgun (WGS) entry which is preliminary data.</text>
</comment>
<gene>
    <name evidence="3" type="ORF">DI09_26p10</name>
</gene>
<keyword evidence="2" id="KW-0539">Nucleus</keyword>
<dbReference type="EMBL" id="JMKJ01000188">
    <property type="protein sequence ID" value="KGG51801.1"/>
    <property type="molecule type" value="Genomic_DNA"/>
</dbReference>
<reference evidence="3 4" key="1">
    <citation type="submission" date="2014-04" db="EMBL/GenBank/DDBJ databases">
        <title>A new species of microsporidia sheds light on the evolution of extreme parasitism.</title>
        <authorList>
            <person name="Haag K.L."/>
            <person name="James T.Y."/>
            <person name="Larsson R."/>
            <person name="Schaer T.M."/>
            <person name="Refardt D."/>
            <person name="Pombert J.-F."/>
            <person name="Ebert D."/>
        </authorList>
    </citation>
    <scope>NUCLEOTIDE SEQUENCE [LARGE SCALE GENOMIC DNA]</scope>
    <source>
        <strain evidence="3 4">UGP3</strain>
        <tissue evidence="3">Spores</tissue>
    </source>
</reference>
<evidence type="ECO:0000256" key="2">
    <source>
        <dbReference type="ARBA" id="ARBA00023242"/>
    </source>
</evidence>
<dbReference type="GeneID" id="25259285"/>
<dbReference type="HOGENOM" id="CLU_327905_0_0_1"/>
<dbReference type="PANTHER" id="PTHR13213">
    <property type="entry name" value="MYB-BINDING PROTEIN 1A FAMILY MEMBER"/>
    <property type="match status" value="1"/>
</dbReference>
<evidence type="ECO:0000313" key="4">
    <source>
        <dbReference type="Proteomes" id="UP000029725"/>
    </source>
</evidence>
<dbReference type="PANTHER" id="PTHR13213:SF2">
    <property type="entry name" value="MYB-BINDING PROTEIN 1A"/>
    <property type="match status" value="1"/>
</dbReference>
<proteinExistence type="predicted"/>
<protein>
    <submittedName>
        <fullName evidence="3">Uncharacterized protein</fullName>
    </submittedName>
</protein>
<dbReference type="GO" id="GO:0003677">
    <property type="term" value="F:DNA binding"/>
    <property type="evidence" value="ECO:0007669"/>
    <property type="project" value="InterPro"/>
</dbReference>
<evidence type="ECO:0000313" key="3">
    <source>
        <dbReference type="EMBL" id="KGG51801.1"/>
    </source>
</evidence>
<keyword evidence="4" id="KW-1185">Reference proteome</keyword>
<comment type="subcellular location">
    <subcellularLocation>
        <location evidence="1">Nucleus</location>
    </subcellularLocation>
</comment>
<dbReference type="Proteomes" id="UP000029725">
    <property type="component" value="Unassembled WGS sequence"/>
</dbReference>
<dbReference type="GO" id="GO:0005730">
    <property type="term" value="C:nucleolus"/>
    <property type="evidence" value="ECO:0007669"/>
    <property type="project" value="InterPro"/>
</dbReference>
<evidence type="ECO:0000256" key="1">
    <source>
        <dbReference type="ARBA" id="ARBA00004123"/>
    </source>
</evidence>
<accession>A0A098VVP9</accession>
<name>A0A098VVP9_9MICR</name>
<dbReference type="RefSeq" id="XP_013238257.1">
    <property type="nucleotide sequence ID" value="XM_013382803.1"/>
</dbReference>
<dbReference type="Pfam" id="PF04931">
    <property type="entry name" value="DNA_pol_phi"/>
    <property type="match status" value="1"/>
</dbReference>
<dbReference type="VEuPathDB" id="MicrosporidiaDB:DI09_26p10"/>